<feature type="transmembrane region" description="Helical" evidence="1">
    <location>
        <begin position="76"/>
        <end position="94"/>
    </location>
</feature>
<dbReference type="InterPro" id="IPR050039">
    <property type="entry name" value="MAB_1171c-like"/>
</dbReference>
<reference evidence="3" key="1">
    <citation type="journal article" date="2019" name="Appl. Environ. Microbiol.">
        <title>The ADEP biosynthetic gene cluster in Streptomyces hawaiiensis NRRL 15010 reveals an accessory clpP gene as a novel antibiotic resistance factor.</title>
        <authorList>
            <person name="Thomy D."/>
            <person name="Culp E."/>
            <person name="Adamek M."/>
            <person name="Cheng E.Y."/>
            <person name="Ziemert N."/>
            <person name="Wright G.D."/>
            <person name="Sass P."/>
            <person name="Brotz-Oesterhelt H."/>
        </authorList>
    </citation>
    <scope>NUCLEOTIDE SEQUENCE</scope>
    <source>
        <strain evidence="3">NRRL 15010</strain>
    </source>
</reference>
<keyword evidence="1" id="KW-0472">Membrane</keyword>
<feature type="transmembrane region" description="Helical" evidence="1">
    <location>
        <begin position="101"/>
        <end position="119"/>
    </location>
</feature>
<feature type="transmembrane region" description="Helical" evidence="1">
    <location>
        <begin position="38"/>
        <end position="56"/>
    </location>
</feature>
<proteinExistence type="predicted"/>
<evidence type="ECO:0000259" key="2">
    <source>
        <dbReference type="Pfam" id="PF20182"/>
    </source>
</evidence>
<feature type="transmembrane region" description="Helical" evidence="1">
    <location>
        <begin position="172"/>
        <end position="192"/>
    </location>
</feature>
<protein>
    <submittedName>
        <fullName evidence="3">Putative regulator component</fullName>
    </submittedName>
</protein>
<evidence type="ECO:0000256" key="1">
    <source>
        <dbReference type="SAM" id="Phobius"/>
    </source>
</evidence>
<name>A0A5B9BI58_9ACTN</name>
<accession>A0A5B9BI58</accession>
<evidence type="ECO:0000313" key="3">
    <source>
        <dbReference type="EMBL" id="QED88045.1"/>
    </source>
</evidence>
<dbReference type="NCBIfam" id="NF042915">
    <property type="entry name" value="MAB_1171c_fam"/>
    <property type="match status" value="1"/>
</dbReference>
<feature type="domain" description="DUF6545" evidence="2">
    <location>
        <begin position="237"/>
        <end position="368"/>
    </location>
</feature>
<dbReference type="InterPro" id="IPR046675">
    <property type="entry name" value="DUF6545"/>
</dbReference>
<feature type="transmembrane region" description="Helical" evidence="1">
    <location>
        <begin position="139"/>
        <end position="160"/>
    </location>
</feature>
<feature type="transmembrane region" description="Helical" evidence="1">
    <location>
        <begin position="204"/>
        <end position="225"/>
    </location>
</feature>
<feature type="transmembrane region" description="Helical" evidence="1">
    <location>
        <begin position="6"/>
        <end position="26"/>
    </location>
</feature>
<sequence>MTVNEMAGLTGWSSVIAMWTALAWRARSALRLAHQRGLWLAVLAAAIAITLFQPEIIAWSTGATGDAHAITLTRNLVGVLSAGLTLLFLVGPVYERHLQLTLSWGLVIVVAVLLLMDLSEGAYPGPSIPLAGGPASPSTVYWLIVIIAHLVTDCVATIVCWQHVRQTDDHDLVWSLRLFAVGSLLAVAYWATYLVHLYNRVPVALPYVAVAINVHGLFRAASLLVPTATAYTRKASALRTIWILWPLWRDLLKAVPDVALVQPRRTRIQEVLWPSTSLVLQAHRQTIEIYDALLGLRFYVYPGAYDHARQHAQRIGVPADRHKAAALAGAMGQARRAKLAAVPSSKPSQLPYPDSSDLAQLLHIARLWPLMADALPDPSEPVNSPCRP</sequence>
<dbReference type="EMBL" id="MK047367">
    <property type="protein sequence ID" value="QED88045.1"/>
    <property type="molecule type" value="Genomic_DNA"/>
</dbReference>
<keyword evidence="1" id="KW-0812">Transmembrane</keyword>
<keyword evidence="1" id="KW-1133">Transmembrane helix</keyword>
<dbReference type="Pfam" id="PF20182">
    <property type="entry name" value="DUF6545"/>
    <property type="match status" value="1"/>
</dbReference>
<dbReference type="AlphaFoldDB" id="A0A5B9BI58"/>
<organism evidence="3">
    <name type="scientific">Streptomyces hawaiiensis</name>
    <dbReference type="NCBI Taxonomy" id="67305"/>
    <lineage>
        <taxon>Bacteria</taxon>
        <taxon>Bacillati</taxon>
        <taxon>Actinomycetota</taxon>
        <taxon>Actinomycetes</taxon>
        <taxon>Kitasatosporales</taxon>
        <taxon>Streptomycetaceae</taxon>
        <taxon>Streptomyces</taxon>
    </lineage>
</organism>